<dbReference type="PANTHER" id="PTHR30055">
    <property type="entry name" value="HTH-TYPE TRANSCRIPTIONAL REGULATOR RUTR"/>
    <property type="match status" value="1"/>
</dbReference>
<name>A0ABN4DK26_9LACO</name>
<sequence length="198" mass="23315">MTKVSNEQIFRVAQVVLAEKGYDHARLAEIARRLNISAPALYKHFPNKEGLYDAALQNWIDRIDAPGFEMNQRAAPDERLTRLHDWLWQLVERRVHAFAEKPAMTRLYETKLVTQEVLVNERMQSFAESVERIMAWDTFRQQRGLLIMQTFLPFFHPYFAHSWEDALFKTLFESTWIEIQPILIQDGVIEAAVDRPKI</sequence>
<proteinExistence type="predicted"/>
<evidence type="ECO:0000256" key="3">
    <source>
        <dbReference type="ARBA" id="ARBA00023163"/>
    </source>
</evidence>
<dbReference type="InterPro" id="IPR050109">
    <property type="entry name" value="HTH-type_TetR-like_transc_reg"/>
</dbReference>
<organism evidence="6 7">
    <name type="scientific">Weissella tructae</name>
    <dbReference type="NCBI Taxonomy" id="887702"/>
    <lineage>
        <taxon>Bacteria</taxon>
        <taxon>Bacillati</taxon>
        <taxon>Bacillota</taxon>
        <taxon>Bacilli</taxon>
        <taxon>Lactobacillales</taxon>
        <taxon>Lactobacillaceae</taxon>
        <taxon>Weissella</taxon>
    </lineage>
</organism>
<evidence type="ECO:0000259" key="5">
    <source>
        <dbReference type="PROSITE" id="PS50977"/>
    </source>
</evidence>
<keyword evidence="7" id="KW-1185">Reference proteome</keyword>
<dbReference type="Pfam" id="PF00440">
    <property type="entry name" value="TetR_N"/>
    <property type="match status" value="1"/>
</dbReference>
<evidence type="ECO:0000256" key="4">
    <source>
        <dbReference type="PROSITE-ProRule" id="PRU00335"/>
    </source>
</evidence>
<feature type="DNA-binding region" description="H-T-H motif" evidence="4">
    <location>
        <begin position="26"/>
        <end position="45"/>
    </location>
</feature>
<dbReference type="EMBL" id="CP007588">
    <property type="protein sequence ID" value="AIG66186.1"/>
    <property type="molecule type" value="Genomic_DNA"/>
</dbReference>
<reference evidence="7" key="2">
    <citation type="submission" date="2014-04" db="EMBL/GenBank/DDBJ databases">
        <title>Complete genome of Weissella ceti strain WS08 isolated from diseased rainbow trout in Brazil.</title>
        <authorList>
            <person name="Figueiredo H.C.P."/>
            <person name="Leal C.A.G."/>
            <person name="Pereira F.L."/>
            <person name="Soares S.C."/>
            <person name="Dorella F.A."/>
            <person name="Carvalho A.F."/>
            <person name="Pereira U.P."/>
            <person name="Azevedo V.A.C."/>
        </authorList>
    </citation>
    <scope>NUCLEOTIDE SEQUENCE [LARGE SCALE GENOMIC DNA]</scope>
    <source>
        <strain evidence="7">WS08</strain>
    </source>
</reference>
<evidence type="ECO:0000256" key="1">
    <source>
        <dbReference type="ARBA" id="ARBA00023015"/>
    </source>
</evidence>
<dbReference type="PROSITE" id="PS50977">
    <property type="entry name" value="HTH_TETR_2"/>
    <property type="match status" value="1"/>
</dbReference>
<gene>
    <name evidence="6" type="ORF">WS08_1248</name>
</gene>
<evidence type="ECO:0000313" key="6">
    <source>
        <dbReference type="EMBL" id="AIG66186.1"/>
    </source>
</evidence>
<dbReference type="InterPro" id="IPR009057">
    <property type="entry name" value="Homeodomain-like_sf"/>
</dbReference>
<keyword evidence="2 4" id="KW-0238">DNA-binding</keyword>
<dbReference type="RefSeq" id="WP_009765191.1">
    <property type="nucleotide sequence ID" value="NZ_CP007588.1"/>
</dbReference>
<keyword evidence="3" id="KW-0804">Transcription</keyword>
<dbReference type="PANTHER" id="PTHR30055:SF234">
    <property type="entry name" value="HTH-TYPE TRANSCRIPTIONAL REGULATOR BETI"/>
    <property type="match status" value="1"/>
</dbReference>
<dbReference type="Proteomes" id="UP000028491">
    <property type="component" value="Chromosome"/>
</dbReference>
<dbReference type="InterPro" id="IPR001647">
    <property type="entry name" value="HTH_TetR"/>
</dbReference>
<accession>A0ABN4DK26</accession>
<dbReference type="SUPFAM" id="SSF46689">
    <property type="entry name" value="Homeodomain-like"/>
    <property type="match status" value="1"/>
</dbReference>
<feature type="domain" description="HTH tetR-type" evidence="5">
    <location>
        <begin position="3"/>
        <end position="63"/>
    </location>
</feature>
<keyword evidence="1" id="KW-0805">Transcription regulation</keyword>
<evidence type="ECO:0000256" key="2">
    <source>
        <dbReference type="ARBA" id="ARBA00023125"/>
    </source>
</evidence>
<evidence type="ECO:0000313" key="7">
    <source>
        <dbReference type="Proteomes" id="UP000028491"/>
    </source>
</evidence>
<protein>
    <submittedName>
        <fullName evidence="6">TetR family transcriptional regulator</fullName>
    </submittedName>
</protein>
<dbReference type="Gene3D" id="1.10.357.10">
    <property type="entry name" value="Tetracycline Repressor, domain 2"/>
    <property type="match status" value="1"/>
</dbReference>
<reference evidence="6 7" key="1">
    <citation type="journal article" date="2014" name="Genome Announc.">
        <title>Whole-Genome Sequence of Weissella ceti Strain WS08, Isolated from Diseased Rainbow Trout in Brazil.</title>
        <authorList>
            <person name="Figueiredo H.C."/>
            <person name="Leal G."/>
            <person name="Pereira F.L."/>
            <person name="Soares S.C."/>
            <person name="Dorella F.A."/>
            <person name="Carvalho A.F."/>
            <person name="Pereira U.P."/>
            <person name="Azevedo V.A."/>
        </authorList>
    </citation>
    <scope>NUCLEOTIDE SEQUENCE [LARGE SCALE GENOMIC DNA]</scope>
    <source>
        <strain evidence="6 7">WS08</strain>
    </source>
</reference>
<dbReference type="PRINTS" id="PR00455">
    <property type="entry name" value="HTHTETR"/>
</dbReference>